<dbReference type="AlphaFoldDB" id="A0A3N1Y1Q9"/>
<dbReference type="InterPro" id="IPR037024">
    <property type="entry name" value="NiFe_Hase_small_N_sf"/>
</dbReference>
<evidence type="ECO:0000313" key="6">
    <source>
        <dbReference type="Proteomes" id="UP000276634"/>
    </source>
</evidence>
<comment type="cofactor">
    <cofactor evidence="1">
        <name>[3Fe-4S] cluster</name>
        <dbReference type="ChEBI" id="CHEBI:21137"/>
    </cofactor>
</comment>
<dbReference type="GO" id="GO:0016491">
    <property type="term" value="F:oxidoreductase activity"/>
    <property type="evidence" value="ECO:0007669"/>
    <property type="project" value="UniProtKB-KW"/>
</dbReference>
<dbReference type="SUPFAM" id="SSF56770">
    <property type="entry name" value="HydA/Nqo6-like"/>
    <property type="match status" value="1"/>
</dbReference>
<reference evidence="5 6" key="1">
    <citation type="submission" date="2018-11" db="EMBL/GenBank/DDBJ databases">
        <title>Genomic Encyclopedia of Type Strains, Phase IV (KMG-IV): sequencing the most valuable type-strain genomes for metagenomic binning, comparative biology and taxonomic classification.</title>
        <authorList>
            <person name="Goeker M."/>
        </authorList>
    </citation>
    <scope>NUCLEOTIDE SEQUENCE [LARGE SCALE GENOMIC DNA]</scope>
    <source>
        <strain evidence="5 6">DSM 100275</strain>
    </source>
</reference>
<dbReference type="PANTHER" id="PTHR42845:SF2">
    <property type="entry name" value="F420-NON-REDUCING HYDROGENASE VHU SUBUNIT G"/>
    <property type="match status" value="1"/>
</dbReference>
<protein>
    <submittedName>
        <fullName evidence="5">Coenzyme F420-reducing hydrogenase gamma subunit</fullName>
    </submittedName>
</protein>
<dbReference type="EMBL" id="RJVI01000002">
    <property type="protein sequence ID" value="ROR32756.1"/>
    <property type="molecule type" value="Genomic_DNA"/>
</dbReference>
<dbReference type="InterPro" id="IPR006137">
    <property type="entry name" value="NADH_UbQ_OxRdtase-like_20kDa"/>
</dbReference>
<keyword evidence="2" id="KW-0560">Oxidoreductase</keyword>
<dbReference type="PANTHER" id="PTHR42845">
    <property type="entry name" value="COENZYME F420-REDUCING HYDROGENASE, GAMMA SUBUNIT"/>
    <property type="match status" value="1"/>
</dbReference>
<dbReference type="Pfam" id="PF01058">
    <property type="entry name" value="Oxidored_q6"/>
    <property type="match status" value="1"/>
</dbReference>
<dbReference type="OrthoDB" id="9787729at2"/>
<keyword evidence="3" id="KW-0479">Metal-binding</keyword>
<sequence>MAAPRIAVHKLASCDGCQLALLNLGEDLLALAEAVEIRHFVEAGWVDEEAEVDIALVEGAVSTPHDAERIRAVRARSRLLVAVGACATAGGVQALRNEGDLDAWLGRVYPHPEWVEAAPRCEPLSAHVPVDLELPGCPVSGAQVVAALASLLRGAAPAPARDAVCMACKRAGHVCTLVAGGAPCMGPVTVTGCGAVCPGQGRDCYGCYGPAAQANTPALMRRFRALGLDAEAVARRFAGIQAGAEVFAKARYQALHDATLNRERLERRATAREEREGQG</sequence>
<keyword evidence="3" id="KW-0408">Iron</keyword>
<proteinExistence type="predicted"/>
<evidence type="ECO:0000256" key="3">
    <source>
        <dbReference type="ARBA" id="ARBA00023291"/>
    </source>
</evidence>
<evidence type="ECO:0000256" key="2">
    <source>
        <dbReference type="ARBA" id="ARBA00023002"/>
    </source>
</evidence>
<dbReference type="InterPro" id="IPR051349">
    <property type="entry name" value="Hydrogenase_assoc-protein"/>
</dbReference>
<gene>
    <name evidence="5" type="ORF">EDC57_1967</name>
</gene>
<dbReference type="RefSeq" id="WP_123401660.1">
    <property type="nucleotide sequence ID" value="NZ_RJVI01000002.1"/>
</dbReference>
<evidence type="ECO:0000259" key="4">
    <source>
        <dbReference type="Pfam" id="PF01058"/>
    </source>
</evidence>
<name>A0A3N1Y1Q9_9GAMM</name>
<keyword evidence="6" id="KW-1185">Reference proteome</keyword>
<accession>A0A3N1Y1Q9</accession>
<dbReference type="Proteomes" id="UP000276634">
    <property type="component" value="Unassembled WGS sequence"/>
</dbReference>
<comment type="caution">
    <text evidence="5">The sequence shown here is derived from an EMBL/GenBank/DDBJ whole genome shotgun (WGS) entry which is preliminary data.</text>
</comment>
<keyword evidence="3" id="KW-0003">3Fe-4S</keyword>
<evidence type="ECO:0000313" key="5">
    <source>
        <dbReference type="EMBL" id="ROR32756.1"/>
    </source>
</evidence>
<organism evidence="5 6">
    <name type="scientific">Inmirania thermothiophila</name>
    <dbReference type="NCBI Taxonomy" id="1750597"/>
    <lineage>
        <taxon>Bacteria</taxon>
        <taxon>Pseudomonadati</taxon>
        <taxon>Pseudomonadota</taxon>
        <taxon>Gammaproteobacteria</taxon>
        <taxon>Chromatiales</taxon>
        <taxon>Ectothiorhodospiraceae</taxon>
        <taxon>Inmirania</taxon>
    </lineage>
</organism>
<dbReference type="Gene3D" id="3.40.50.700">
    <property type="entry name" value="NADH:ubiquinone oxidoreductase-like, 20kDa subunit"/>
    <property type="match status" value="1"/>
</dbReference>
<feature type="domain" description="NADH:ubiquinone oxidoreductase-like 20kDa subunit" evidence="4">
    <location>
        <begin position="14"/>
        <end position="150"/>
    </location>
</feature>
<dbReference type="GO" id="GO:0051538">
    <property type="term" value="F:3 iron, 4 sulfur cluster binding"/>
    <property type="evidence" value="ECO:0007669"/>
    <property type="project" value="UniProtKB-KW"/>
</dbReference>
<evidence type="ECO:0000256" key="1">
    <source>
        <dbReference type="ARBA" id="ARBA00001927"/>
    </source>
</evidence>
<keyword evidence="3" id="KW-0411">Iron-sulfur</keyword>